<dbReference type="RefSeq" id="WP_040266844.1">
    <property type="nucleotide sequence ID" value="NZ_CP050855.1"/>
</dbReference>
<dbReference type="Proteomes" id="UP000042738">
    <property type="component" value="Chromosome"/>
</dbReference>
<evidence type="ECO:0000313" key="2">
    <source>
        <dbReference type="Proteomes" id="UP000042738"/>
    </source>
</evidence>
<gene>
    <name evidence="1" type="ORF">SYMBAF_12185</name>
</gene>
<accession>A0A7D5T1X4</accession>
<dbReference type="EMBL" id="CP050855">
    <property type="protein sequence ID" value="QLH63541.1"/>
    <property type="molecule type" value="Genomic_DNA"/>
</dbReference>
<sequence length="91" mass="10055">MPLSSFCGQDAALLGILPQATLQRHFRHLAEQVIHLPQVGLGDLCQVLPVLAGVIAYFQYVAVLRQLLLNDVVYYSWSGIATRFFILTALA</sequence>
<organism evidence="1 2">
    <name type="scientific">Serratia symbiotica</name>
    <dbReference type="NCBI Taxonomy" id="138074"/>
    <lineage>
        <taxon>Bacteria</taxon>
        <taxon>Pseudomonadati</taxon>
        <taxon>Pseudomonadota</taxon>
        <taxon>Gammaproteobacteria</taxon>
        <taxon>Enterobacterales</taxon>
        <taxon>Yersiniaceae</taxon>
        <taxon>Serratia</taxon>
    </lineage>
</organism>
<reference evidence="1 2" key="1">
    <citation type="journal article" date="2014" name="Genome Announc.">
        <title>Whole-Genome Sequence of Serratia symbiotica Strain CWBI-2.3T, a Free-Living Symbiont of the Black Bean Aphid Aphis fabae.</title>
        <authorList>
            <person name="Foray V."/>
            <person name="Grigorescu A.S."/>
            <person name="Sabri A."/>
            <person name="Haubruge E."/>
            <person name="Lognay G."/>
            <person name="Francis F."/>
            <person name="Fauconnier M.L."/>
            <person name="Hance T."/>
            <person name="Thonart P."/>
        </authorList>
    </citation>
    <scope>NUCLEOTIDE SEQUENCE [LARGE SCALE GENOMIC DNA]</scope>
    <source>
        <strain evidence="1">CWBI-2.3</strain>
    </source>
</reference>
<evidence type="ECO:0000313" key="1">
    <source>
        <dbReference type="EMBL" id="QLH63541.1"/>
    </source>
</evidence>
<protein>
    <submittedName>
        <fullName evidence="1">Uncharacterized protein</fullName>
    </submittedName>
</protein>
<dbReference type="GeneID" id="93738406"/>
<proteinExistence type="predicted"/>
<name>A0A7D5T1X4_9GAMM</name>
<dbReference type="AlphaFoldDB" id="A0A7D5T1X4"/>